<feature type="compositionally biased region" description="Basic and acidic residues" evidence="3">
    <location>
        <begin position="247"/>
        <end position="256"/>
    </location>
</feature>
<comment type="caution">
    <text evidence="5">The sequence shown here is derived from an EMBL/GenBank/DDBJ whole genome shotgun (WGS) entry which is preliminary data.</text>
</comment>
<name>A0AAU9IV17_9CILI</name>
<evidence type="ECO:0000256" key="3">
    <source>
        <dbReference type="SAM" id="MobiDB-lite"/>
    </source>
</evidence>
<proteinExistence type="predicted"/>
<feature type="compositionally biased region" description="Basic and acidic residues" evidence="3">
    <location>
        <begin position="223"/>
        <end position="234"/>
    </location>
</feature>
<dbReference type="GO" id="GO:0005730">
    <property type="term" value="C:nucleolus"/>
    <property type="evidence" value="ECO:0007669"/>
    <property type="project" value="TreeGrafter"/>
</dbReference>
<protein>
    <recommendedName>
        <fullName evidence="4">Poly(A) RNA polymerase mitochondrial-like central palm domain-containing protein</fullName>
    </recommendedName>
</protein>
<dbReference type="SMART" id="SM00248">
    <property type="entry name" value="ANK"/>
    <property type="match status" value="4"/>
</dbReference>
<dbReference type="Proteomes" id="UP001162131">
    <property type="component" value="Unassembled WGS sequence"/>
</dbReference>
<keyword evidence="6" id="KW-1185">Reference proteome</keyword>
<dbReference type="PANTHER" id="PTHR23092">
    <property type="entry name" value="POLY(A) RNA POLYMERASE"/>
    <property type="match status" value="1"/>
</dbReference>
<keyword evidence="1" id="KW-0040">ANK repeat</keyword>
<feature type="region of interest" description="Disordered" evidence="3">
    <location>
        <begin position="221"/>
        <end position="257"/>
    </location>
</feature>
<dbReference type="GO" id="GO:0031123">
    <property type="term" value="P:RNA 3'-end processing"/>
    <property type="evidence" value="ECO:0007669"/>
    <property type="project" value="TreeGrafter"/>
</dbReference>
<dbReference type="EMBL" id="CAJZBQ010000017">
    <property type="protein sequence ID" value="CAG9316948.1"/>
    <property type="molecule type" value="Genomic_DNA"/>
</dbReference>
<feature type="coiled-coil region" evidence="2">
    <location>
        <begin position="303"/>
        <end position="337"/>
    </location>
</feature>
<dbReference type="PROSITE" id="PS50088">
    <property type="entry name" value="ANK_REPEAT"/>
    <property type="match status" value="2"/>
</dbReference>
<evidence type="ECO:0000313" key="5">
    <source>
        <dbReference type="EMBL" id="CAG9316948.1"/>
    </source>
</evidence>
<accession>A0AAU9IV17</accession>
<dbReference type="CDD" id="cd05402">
    <property type="entry name" value="NT_PAP_TUTase"/>
    <property type="match status" value="1"/>
</dbReference>
<gene>
    <name evidence="5" type="ORF">BSTOLATCC_MIC17575</name>
</gene>
<feature type="domain" description="Poly(A) RNA polymerase mitochondrial-like central palm" evidence="4">
    <location>
        <begin position="385"/>
        <end position="504"/>
    </location>
</feature>
<dbReference type="Gene3D" id="3.30.460.10">
    <property type="entry name" value="Beta Polymerase, domain 2"/>
    <property type="match status" value="1"/>
</dbReference>
<feature type="compositionally biased region" description="Basic residues" evidence="3">
    <location>
        <begin position="235"/>
        <end position="246"/>
    </location>
</feature>
<dbReference type="InterPro" id="IPR054708">
    <property type="entry name" value="MTPAP-like_central"/>
</dbReference>
<dbReference type="GO" id="GO:0003729">
    <property type="term" value="F:mRNA binding"/>
    <property type="evidence" value="ECO:0007669"/>
    <property type="project" value="TreeGrafter"/>
</dbReference>
<reference evidence="5" key="1">
    <citation type="submission" date="2021-09" db="EMBL/GenBank/DDBJ databases">
        <authorList>
            <consortium name="AG Swart"/>
            <person name="Singh M."/>
            <person name="Singh A."/>
            <person name="Seah K."/>
            <person name="Emmerich C."/>
        </authorList>
    </citation>
    <scope>NUCLEOTIDE SEQUENCE</scope>
    <source>
        <strain evidence="5">ATCC30299</strain>
    </source>
</reference>
<dbReference type="PROSITE" id="PS50297">
    <property type="entry name" value="ANK_REP_REGION"/>
    <property type="match status" value="2"/>
</dbReference>
<dbReference type="SUPFAM" id="SSF48403">
    <property type="entry name" value="Ankyrin repeat"/>
    <property type="match status" value="1"/>
</dbReference>
<dbReference type="Gene3D" id="1.10.1410.10">
    <property type="match status" value="1"/>
</dbReference>
<dbReference type="Pfam" id="PF12796">
    <property type="entry name" value="Ank_2"/>
    <property type="match status" value="1"/>
</dbReference>
<dbReference type="AlphaFoldDB" id="A0AAU9IV17"/>
<evidence type="ECO:0000256" key="1">
    <source>
        <dbReference type="PROSITE-ProRule" id="PRU00023"/>
    </source>
</evidence>
<keyword evidence="2" id="KW-0175">Coiled coil</keyword>
<feature type="repeat" description="ANK" evidence="1">
    <location>
        <begin position="136"/>
        <end position="168"/>
    </location>
</feature>
<dbReference type="Pfam" id="PF22600">
    <property type="entry name" value="MTPAP-like_central"/>
    <property type="match status" value="1"/>
</dbReference>
<feature type="repeat" description="ANK" evidence="1">
    <location>
        <begin position="169"/>
        <end position="201"/>
    </location>
</feature>
<sequence length="685" mass="78003">MANGSDLHKFTELGKINEVKCLIERYPFDPPTISKALWTALNIGSPIHIEIAKILLPRASPNYRDSSGISFLMKAAKIGDFELVRMLIELKCSSGALDREKKSVLTHALEKHGDDPIRIVSFLLSNGANANVPDIQGFTPLHFAAQNGFVDSVNELIESRADINAKNINNDTPLHLAVRNNYRNCVELLLERGANIRIQNNVGKTPINEAQGNIFNLLTGYGQRKEENKKDNNKSKGKNNRVKNYRKRENHEKSAEEMANGNAPIIHSCLRCKKTNELYCISCARELLSHSSEEEFKILIPEKGSIEDENRKLKNELEKERKNKKKLLDKLKALEKANSQSPAASEEPQVDDRLYSIKLANQPNPSLFMRPVTVHTHEIVMQHLQQECKKFLNDLSNWARKSDSSYREVVEIISANIKEEFPDSEVKIYGSFETNLHLPHSDIDLVITNLTISPSQVLQSLIPKLKSLEIVESIDDILTASIPLLKVKTLYNTRVIQVDISVQDSRHSGLACSDFVKSLLKQYHTLRHVTLLFKQLIYFSNFHEPFKRGLSSYGLLLMITWYYQSQGPEWIADFGNDSHKVADIFVKILYFYGYEFDYSRKIAVNNPELPNLRDTWINTSPGVLCICDPLNPQSYIASNTDIERLLNIFQVAYFNIWRPAVCSCPEGQKIYEKMLYEARASSIYS</sequence>
<dbReference type="PANTHER" id="PTHR23092:SF15">
    <property type="entry name" value="INACTIVE NON-CANONICAL POLY(A) RNA POLYMERASE PROTEIN TRF4-2-RELATED"/>
    <property type="match status" value="1"/>
</dbReference>
<organism evidence="5 6">
    <name type="scientific">Blepharisma stoltei</name>
    <dbReference type="NCBI Taxonomy" id="1481888"/>
    <lineage>
        <taxon>Eukaryota</taxon>
        <taxon>Sar</taxon>
        <taxon>Alveolata</taxon>
        <taxon>Ciliophora</taxon>
        <taxon>Postciliodesmatophora</taxon>
        <taxon>Heterotrichea</taxon>
        <taxon>Heterotrichida</taxon>
        <taxon>Blepharismidae</taxon>
        <taxon>Blepharisma</taxon>
    </lineage>
</organism>
<dbReference type="SUPFAM" id="SSF81631">
    <property type="entry name" value="PAP/OAS1 substrate-binding domain"/>
    <property type="match status" value="1"/>
</dbReference>
<dbReference type="SUPFAM" id="SSF81301">
    <property type="entry name" value="Nucleotidyltransferase"/>
    <property type="match status" value="1"/>
</dbReference>
<evidence type="ECO:0000313" key="6">
    <source>
        <dbReference type="Proteomes" id="UP001162131"/>
    </source>
</evidence>
<dbReference type="GO" id="GO:0031499">
    <property type="term" value="C:TRAMP complex"/>
    <property type="evidence" value="ECO:0007669"/>
    <property type="project" value="TreeGrafter"/>
</dbReference>
<dbReference type="GO" id="GO:0043634">
    <property type="term" value="P:polyadenylation-dependent ncRNA catabolic process"/>
    <property type="evidence" value="ECO:0007669"/>
    <property type="project" value="TreeGrafter"/>
</dbReference>
<dbReference type="InterPro" id="IPR045862">
    <property type="entry name" value="Trf4-like"/>
</dbReference>
<evidence type="ECO:0000256" key="2">
    <source>
        <dbReference type="SAM" id="Coils"/>
    </source>
</evidence>
<dbReference type="PRINTS" id="PR01415">
    <property type="entry name" value="ANKYRIN"/>
</dbReference>
<dbReference type="Gene3D" id="1.25.40.20">
    <property type="entry name" value="Ankyrin repeat-containing domain"/>
    <property type="match status" value="2"/>
</dbReference>
<dbReference type="InterPro" id="IPR043519">
    <property type="entry name" value="NT_sf"/>
</dbReference>
<dbReference type="InterPro" id="IPR002110">
    <property type="entry name" value="Ankyrin_rpt"/>
</dbReference>
<dbReference type="GO" id="GO:1990817">
    <property type="term" value="F:poly(A) RNA polymerase activity"/>
    <property type="evidence" value="ECO:0007669"/>
    <property type="project" value="InterPro"/>
</dbReference>
<evidence type="ECO:0000259" key="4">
    <source>
        <dbReference type="Pfam" id="PF22600"/>
    </source>
</evidence>
<dbReference type="InterPro" id="IPR036770">
    <property type="entry name" value="Ankyrin_rpt-contain_sf"/>
</dbReference>